<gene>
    <name evidence="2" type="ORF">BC777_0781</name>
</gene>
<sequence>MQPTLSKVSPRPFREGLASSQLLRSIALPILRRIDRRMTITNPFSGLPFHLLSYTHKGYWFYGKHRETETMRRLAQLIRRSDTVFEVGGHIGYLTQFFARQVSHTGQIHVFEPGQQNQHFLRKNIARCMQCVHINAAVTDYTGKATFYEENMGGFMNSLEADFASSSDIARTQRSKLEVQARKVNTITLDAYARAHNVWPAVLKIDVEGAELAVLRGGFQVLQAARSVMIEVSRDHEAVFDMLRDCGFNLTQPDGTPITAAAQMDGNVFATRAG</sequence>
<accession>A0A2M8WLY7</accession>
<keyword evidence="2" id="KW-0489">Methyltransferase</keyword>
<dbReference type="PANTHER" id="PTHR34203">
    <property type="entry name" value="METHYLTRANSFERASE, FKBM FAMILY PROTEIN"/>
    <property type="match status" value="1"/>
</dbReference>
<dbReference type="RefSeq" id="WP_100366814.1">
    <property type="nucleotide sequence ID" value="NZ_PGTY01000001.1"/>
</dbReference>
<name>A0A2M8WLY7_9RHOB</name>
<feature type="domain" description="Methyltransferase FkbM" evidence="1">
    <location>
        <begin position="86"/>
        <end position="249"/>
    </location>
</feature>
<protein>
    <submittedName>
        <fullName evidence="2">FkbM family methyltransferase</fullName>
    </submittedName>
</protein>
<dbReference type="GO" id="GO:0008168">
    <property type="term" value="F:methyltransferase activity"/>
    <property type="evidence" value="ECO:0007669"/>
    <property type="project" value="UniProtKB-KW"/>
</dbReference>
<dbReference type="GO" id="GO:0032259">
    <property type="term" value="P:methylation"/>
    <property type="evidence" value="ECO:0007669"/>
    <property type="project" value="UniProtKB-KW"/>
</dbReference>
<dbReference type="InterPro" id="IPR029063">
    <property type="entry name" value="SAM-dependent_MTases_sf"/>
</dbReference>
<evidence type="ECO:0000313" key="2">
    <source>
        <dbReference type="EMBL" id="PJI91940.1"/>
    </source>
</evidence>
<reference evidence="2 3" key="1">
    <citation type="submission" date="2017-11" db="EMBL/GenBank/DDBJ databases">
        <title>Genomic Encyclopedia of Archaeal and Bacterial Type Strains, Phase II (KMG-II): From Individual Species to Whole Genera.</title>
        <authorList>
            <person name="Goeker M."/>
        </authorList>
    </citation>
    <scope>NUCLEOTIDE SEQUENCE [LARGE SCALE GENOMIC DNA]</scope>
    <source>
        <strain evidence="2 3">DSM 29128</strain>
    </source>
</reference>
<evidence type="ECO:0000313" key="3">
    <source>
        <dbReference type="Proteomes" id="UP000228531"/>
    </source>
</evidence>
<proteinExistence type="predicted"/>
<keyword evidence="3" id="KW-1185">Reference proteome</keyword>
<dbReference type="EMBL" id="PGTY01000001">
    <property type="protein sequence ID" value="PJI91940.1"/>
    <property type="molecule type" value="Genomic_DNA"/>
</dbReference>
<dbReference type="Pfam" id="PF05050">
    <property type="entry name" value="Methyltransf_21"/>
    <property type="match status" value="1"/>
</dbReference>
<dbReference type="InterPro" id="IPR006342">
    <property type="entry name" value="FkbM_mtfrase"/>
</dbReference>
<keyword evidence="2" id="KW-0808">Transferase</keyword>
<comment type="caution">
    <text evidence="2">The sequence shown here is derived from an EMBL/GenBank/DDBJ whole genome shotgun (WGS) entry which is preliminary data.</text>
</comment>
<dbReference type="AlphaFoldDB" id="A0A2M8WLY7"/>
<dbReference type="InterPro" id="IPR052514">
    <property type="entry name" value="SAM-dependent_MTase"/>
</dbReference>
<dbReference type="SUPFAM" id="SSF53335">
    <property type="entry name" value="S-adenosyl-L-methionine-dependent methyltransferases"/>
    <property type="match status" value="1"/>
</dbReference>
<evidence type="ECO:0000259" key="1">
    <source>
        <dbReference type="Pfam" id="PF05050"/>
    </source>
</evidence>
<dbReference type="Gene3D" id="3.40.50.150">
    <property type="entry name" value="Vaccinia Virus protein VP39"/>
    <property type="match status" value="1"/>
</dbReference>
<dbReference type="NCBIfam" id="TIGR01444">
    <property type="entry name" value="fkbM_fam"/>
    <property type="match status" value="1"/>
</dbReference>
<dbReference type="PANTHER" id="PTHR34203:SF15">
    <property type="entry name" value="SLL1173 PROTEIN"/>
    <property type="match status" value="1"/>
</dbReference>
<organism evidence="2 3">
    <name type="scientific">Yoonia maricola</name>
    <dbReference type="NCBI Taxonomy" id="420999"/>
    <lineage>
        <taxon>Bacteria</taxon>
        <taxon>Pseudomonadati</taxon>
        <taxon>Pseudomonadota</taxon>
        <taxon>Alphaproteobacteria</taxon>
        <taxon>Rhodobacterales</taxon>
        <taxon>Paracoccaceae</taxon>
        <taxon>Yoonia</taxon>
    </lineage>
</organism>
<dbReference type="Proteomes" id="UP000228531">
    <property type="component" value="Unassembled WGS sequence"/>
</dbReference>